<comment type="subcellular location">
    <subcellularLocation>
        <location evidence="2">Membrane</location>
        <topology evidence="2">Multi-pass membrane protein</topology>
    </subcellularLocation>
</comment>
<dbReference type="EMBL" id="CAEZTT010000070">
    <property type="protein sequence ID" value="CAB4577754.1"/>
    <property type="molecule type" value="Genomic_DNA"/>
</dbReference>
<evidence type="ECO:0000256" key="1">
    <source>
        <dbReference type="ARBA" id="ARBA00001947"/>
    </source>
</evidence>
<dbReference type="Pfam" id="PF02163">
    <property type="entry name" value="Peptidase_M50"/>
    <property type="match status" value="1"/>
</dbReference>
<dbReference type="InterPro" id="IPR036034">
    <property type="entry name" value="PDZ_sf"/>
</dbReference>
<dbReference type="CDD" id="cd06163">
    <property type="entry name" value="S2P-M50_PDZ_RseP-like"/>
    <property type="match status" value="1"/>
</dbReference>
<sequence>MFGFGVLTFVIGLLISVALHEFGHFYPARKFGVRVSQFMVGFGPTLFSRQRGETEYGIKAIPLGGYVRIIGMIPPRPKIRRGPFRNIINQTRETAMAELTDADQGRVFYQLHPAKKLTVMLGGPLMNLVVAIVLLFISLVLIGTPQPTTKVDAVINCLPSELNAAGECPSGATTSPAAKAGLAVGDQIVSINANPTQDWDALVSEIDGAAGQRITMEINRADSTLILTATVADISTETQPNGYLGFRPVVELTRQSPLAVAEVIGQVGLATVQLIMDLPARLSNIVATAVGAEPRDLDGPISIVGVSVISGDVVAQESPASWRILDFLMLLASVNLALFFFNLLPILPLDGGHVAGALYEWGRRKTKSKRAAEAVDIAKLMPAAYVFAILLLSFSMLLIYVDLVAPIRLN</sequence>
<gene>
    <name evidence="13" type="ORF">UFOPK1726_00679</name>
</gene>
<evidence type="ECO:0000256" key="4">
    <source>
        <dbReference type="ARBA" id="ARBA00022692"/>
    </source>
</evidence>
<feature type="domain" description="PDZ" evidence="12">
    <location>
        <begin position="173"/>
        <end position="220"/>
    </location>
</feature>
<evidence type="ECO:0000259" key="12">
    <source>
        <dbReference type="Pfam" id="PF17820"/>
    </source>
</evidence>
<feature type="transmembrane region" description="Helical" evidence="10">
    <location>
        <begin position="327"/>
        <end position="347"/>
    </location>
</feature>
<dbReference type="GO" id="GO:0006508">
    <property type="term" value="P:proteolysis"/>
    <property type="evidence" value="ECO:0007669"/>
    <property type="project" value="UniProtKB-KW"/>
</dbReference>
<dbReference type="AlphaFoldDB" id="A0A6J6ESA2"/>
<evidence type="ECO:0000256" key="2">
    <source>
        <dbReference type="ARBA" id="ARBA00004141"/>
    </source>
</evidence>
<evidence type="ECO:0000259" key="11">
    <source>
        <dbReference type="Pfam" id="PF02163"/>
    </source>
</evidence>
<accession>A0A6J6ESA2</accession>
<dbReference type="InterPro" id="IPR041489">
    <property type="entry name" value="PDZ_6"/>
</dbReference>
<evidence type="ECO:0000256" key="6">
    <source>
        <dbReference type="ARBA" id="ARBA00022833"/>
    </source>
</evidence>
<keyword evidence="3" id="KW-0645">Protease</keyword>
<organism evidence="13">
    <name type="scientific">freshwater metagenome</name>
    <dbReference type="NCBI Taxonomy" id="449393"/>
    <lineage>
        <taxon>unclassified sequences</taxon>
        <taxon>metagenomes</taxon>
        <taxon>ecological metagenomes</taxon>
    </lineage>
</organism>
<evidence type="ECO:0000256" key="10">
    <source>
        <dbReference type="SAM" id="Phobius"/>
    </source>
</evidence>
<evidence type="ECO:0000256" key="5">
    <source>
        <dbReference type="ARBA" id="ARBA00022801"/>
    </source>
</evidence>
<keyword evidence="9 10" id="KW-0472">Membrane</keyword>
<evidence type="ECO:0000256" key="8">
    <source>
        <dbReference type="ARBA" id="ARBA00023049"/>
    </source>
</evidence>
<keyword evidence="5" id="KW-0378">Hydrolase</keyword>
<proteinExistence type="predicted"/>
<keyword evidence="4 10" id="KW-0812">Transmembrane</keyword>
<name>A0A6J6ESA2_9ZZZZ</name>
<keyword evidence="7 10" id="KW-1133">Transmembrane helix</keyword>
<dbReference type="GO" id="GO:0004222">
    <property type="term" value="F:metalloendopeptidase activity"/>
    <property type="evidence" value="ECO:0007669"/>
    <property type="project" value="InterPro"/>
</dbReference>
<feature type="domain" description="Peptidase M50" evidence="11">
    <location>
        <begin position="9"/>
        <end position="375"/>
    </location>
</feature>
<dbReference type="GO" id="GO:0016020">
    <property type="term" value="C:membrane"/>
    <property type="evidence" value="ECO:0007669"/>
    <property type="project" value="UniProtKB-SubCell"/>
</dbReference>
<dbReference type="InterPro" id="IPR008915">
    <property type="entry name" value="Peptidase_M50"/>
</dbReference>
<dbReference type="InterPro" id="IPR004387">
    <property type="entry name" value="Pept_M50_Zn"/>
</dbReference>
<evidence type="ECO:0000256" key="3">
    <source>
        <dbReference type="ARBA" id="ARBA00022670"/>
    </source>
</evidence>
<dbReference type="Gene3D" id="2.30.42.10">
    <property type="match status" value="1"/>
</dbReference>
<feature type="transmembrane region" description="Helical" evidence="10">
    <location>
        <begin position="125"/>
        <end position="142"/>
    </location>
</feature>
<evidence type="ECO:0000313" key="13">
    <source>
        <dbReference type="EMBL" id="CAB4577754.1"/>
    </source>
</evidence>
<dbReference type="SUPFAM" id="SSF50156">
    <property type="entry name" value="PDZ domain-like"/>
    <property type="match status" value="1"/>
</dbReference>
<protein>
    <submittedName>
        <fullName evidence="13">Unannotated protein</fullName>
    </submittedName>
</protein>
<keyword evidence="8" id="KW-0482">Metalloprotease</keyword>
<comment type="cofactor">
    <cofactor evidence="1">
        <name>Zn(2+)</name>
        <dbReference type="ChEBI" id="CHEBI:29105"/>
    </cofactor>
</comment>
<feature type="transmembrane region" description="Helical" evidence="10">
    <location>
        <begin position="383"/>
        <end position="405"/>
    </location>
</feature>
<dbReference type="PANTHER" id="PTHR42837">
    <property type="entry name" value="REGULATOR OF SIGMA-E PROTEASE RSEP"/>
    <property type="match status" value="1"/>
</dbReference>
<dbReference type="PANTHER" id="PTHR42837:SF2">
    <property type="entry name" value="MEMBRANE METALLOPROTEASE ARASP2, CHLOROPLASTIC-RELATED"/>
    <property type="match status" value="1"/>
</dbReference>
<evidence type="ECO:0000256" key="9">
    <source>
        <dbReference type="ARBA" id="ARBA00023136"/>
    </source>
</evidence>
<dbReference type="Pfam" id="PF17820">
    <property type="entry name" value="PDZ_6"/>
    <property type="match status" value="1"/>
</dbReference>
<reference evidence="13" key="1">
    <citation type="submission" date="2020-05" db="EMBL/GenBank/DDBJ databases">
        <authorList>
            <person name="Chiriac C."/>
            <person name="Salcher M."/>
            <person name="Ghai R."/>
            <person name="Kavagutti S V."/>
        </authorList>
    </citation>
    <scope>NUCLEOTIDE SEQUENCE</scope>
</reference>
<evidence type="ECO:0000256" key="7">
    <source>
        <dbReference type="ARBA" id="ARBA00022989"/>
    </source>
</evidence>
<keyword evidence="6" id="KW-0862">Zinc</keyword>